<evidence type="ECO:0000313" key="2">
    <source>
        <dbReference type="Proteomes" id="UP000179010"/>
    </source>
</evidence>
<reference evidence="1 2" key="1">
    <citation type="journal article" date="2016" name="Nat. Commun.">
        <title>Thousands of microbial genomes shed light on interconnected biogeochemical processes in an aquifer system.</title>
        <authorList>
            <person name="Anantharaman K."/>
            <person name="Brown C.T."/>
            <person name="Hug L.A."/>
            <person name="Sharon I."/>
            <person name="Castelle C.J."/>
            <person name="Probst A.J."/>
            <person name="Thomas B.C."/>
            <person name="Singh A."/>
            <person name="Wilkins M.J."/>
            <person name="Karaoz U."/>
            <person name="Brodie E.L."/>
            <person name="Williams K.H."/>
            <person name="Hubbard S.S."/>
            <person name="Banfield J.F."/>
        </authorList>
    </citation>
    <scope>NUCLEOTIDE SEQUENCE [LARGE SCALE GENOMIC DNA]</scope>
</reference>
<proteinExistence type="predicted"/>
<dbReference type="STRING" id="1798539.A2994_03875"/>
<evidence type="ECO:0000313" key="1">
    <source>
        <dbReference type="EMBL" id="OGB85140.1"/>
    </source>
</evidence>
<dbReference type="AlphaFoldDB" id="A0A1F4PNF8"/>
<dbReference type="Proteomes" id="UP000179010">
    <property type="component" value="Unassembled WGS sequence"/>
</dbReference>
<accession>A0A1F4PNF8</accession>
<dbReference type="EMBL" id="METE01000010">
    <property type="protein sequence ID" value="OGB85140.1"/>
    <property type="molecule type" value="Genomic_DNA"/>
</dbReference>
<comment type="caution">
    <text evidence="1">The sequence shown here is derived from an EMBL/GenBank/DDBJ whole genome shotgun (WGS) entry which is preliminary data.</text>
</comment>
<gene>
    <name evidence="1" type="ORF">A2994_03875</name>
</gene>
<protein>
    <submittedName>
        <fullName evidence="1">Uncharacterized protein</fullName>
    </submittedName>
</protein>
<name>A0A1F4PNF8_UNCK3</name>
<sequence>MYNFQKFNSRNTKTDDRISLGAKSYAIGLPTQFVNENGLREAKYAVLYFDSEKGAIGIQFTNDAGGDRFAVIHSKQGYGASIVARSFFRVNRLDLVDYKKKYNWKKYFQDGVGDLFVIELEKLSADPVAESVADAVASDVKNNEAGGETKP</sequence>
<organism evidence="1 2">
    <name type="scientific">candidate division Kazan bacterium RIFCSPLOWO2_01_FULL_48_13</name>
    <dbReference type="NCBI Taxonomy" id="1798539"/>
    <lineage>
        <taxon>Bacteria</taxon>
        <taxon>Bacteria division Kazan-3B-28</taxon>
    </lineage>
</organism>